<dbReference type="PANTHER" id="PTHR31927">
    <property type="entry name" value="FI07246P-RELATED-RELATED"/>
    <property type="match status" value="1"/>
</dbReference>
<name>A0ABN7AX11_9HEMI</name>
<keyword evidence="2" id="KW-0732">Signal</keyword>
<evidence type="ECO:0000256" key="1">
    <source>
        <dbReference type="SAM" id="MobiDB-lite"/>
    </source>
</evidence>
<gene>
    <name evidence="4" type="ORF">NTJ_08858</name>
</gene>
<feature type="compositionally biased region" description="Acidic residues" evidence="1">
    <location>
        <begin position="219"/>
        <end position="231"/>
    </location>
</feature>
<feature type="domain" description="DUF243" evidence="3">
    <location>
        <begin position="35"/>
        <end position="135"/>
    </location>
</feature>
<evidence type="ECO:0000313" key="4">
    <source>
        <dbReference type="EMBL" id="BES96049.1"/>
    </source>
</evidence>
<evidence type="ECO:0000256" key="2">
    <source>
        <dbReference type="SAM" id="SignalP"/>
    </source>
</evidence>
<keyword evidence="5" id="KW-1185">Reference proteome</keyword>
<sequence length="231" mass="25168">MAAPYILVLASCLVGAFGRPDGYNYNNFASPHGEPLVQKHIYVHVPPPDPEFHSPPQRVVPAPPAKKHYKIVFIKAPTYSPPAAPVIPELQQHQEKTLIYVLHKNPVDAPPIVIPTAKPTQPSKPEVYFIRYKTQKEVGYAPSPSPLPGGHGDYLGGSTAGYVSSTLAPLYIGASPSPTPHQRHYIRASRTPTPKYVTPATPVHNSTPRNVNVSGHNGDDDDDVDDEENEN</sequence>
<dbReference type="InterPro" id="IPR004145">
    <property type="entry name" value="DUF243"/>
</dbReference>
<organism evidence="4 5">
    <name type="scientific">Nesidiocoris tenuis</name>
    <dbReference type="NCBI Taxonomy" id="355587"/>
    <lineage>
        <taxon>Eukaryota</taxon>
        <taxon>Metazoa</taxon>
        <taxon>Ecdysozoa</taxon>
        <taxon>Arthropoda</taxon>
        <taxon>Hexapoda</taxon>
        <taxon>Insecta</taxon>
        <taxon>Pterygota</taxon>
        <taxon>Neoptera</taxon>
        <taxon>Paraneoptera</taxon>
        <taxon>Hemiptera</taxon>
        <taxon>Heteroptera</taxon>
        <taxon>Panheteroptera</taxon>
        <taxon>Cimicomorpha</taxon>
        <taxon>Miridae</taxon>
        <taxon>Dicyphina</taxon>
        <taxon>Nesidiocoris</taxon>
    </lineage>
</organism>
<reference evidence="4 5" key="1">
    <citation type="submission" date="2023-09" db="EMBL/GenBank/DDBJ databases">
        <title>Nesidiocoris tenuis whole genome shotgun sequence.</title>
        <authorList>
            <person name="Shibata T."/>
            <person name="Shimoda M."/>
            <person name="Kobayashi T."/>
            <person name="Uehara T."/>
        </authorList>
    </citation>
    <scope>NUCLEOTIDE SEQUENCE [LARGE SCALE GENOMIC DNA]</scope>
    <source>
        <strain evidence="4 5">Japan</strain>
    </source>
</reference>
<dbReference type="EMBL" id="AP028914">
    <property type="protein sequence ID" value="BES96049.1"/>
    <property type="molecule type" value="Genomic_DNA"/>
</dbReference>
<dbReference type="Proteomes" id="UP001307889">
    <property type="component" value="Chromosome 6"/>
</dbReference>
<proteinExistence type="predicted"/>
<accession>A0ABN7AX11</accession>
<dbReference type="Pfam" id="PF03103">
    <property type="entry name" value="DUF243"/>
    <property type="match status" value="1"/>
</dbReference>
<feature type="region of interest" description="Disordered" evidence="1">
    <location>
        <begin position="191"/>
        <end position="231"/>
    </location>
</feature>
<evidence type="ECO:0000259" key="3">
    <source>
        <dbReference type="SMART" id="SM00690"/>
    </source>
</evidence>
<feature type="chain" id="PRO_5046294685" evidence="2">
    <location>
        <begin position="19"/>
        <end position="231"/>
    </location>
</feature>
<evidence type="ECO:0000313" key="5">
    <source>
        <dbReference type="Proteomes" id="UP001307889"/>
    </source>
</evidence>
<protein>
    <submittedName>
        <fullName evidence="4">DM5</fullName>
    </submittedName>
</protein>
<feature type="signal peptide" evidence="2">
    <location>
        <begin position="1"/>
        <end position="18"/>
    </location>
</feature>
<dbReference type="SMART" id="SM00690">
    <property type="entry name" value="DM5"/>
    <property type="match status" value="1"/>
</dbReference>